<reference evidence="1 2" key="1">
    <citation type="submission" date="2016-10" db="EMBL/GenBank/DDBJ databases">
        <authorList>
            <person name="de Groot N.N."/>
        </authorList>
    </citation>
    <scope>NUCLEOTIDE SEQUENCE [LARGE SCALE GENOMIC DNA]</scope>
    <source>
        <strain evidence="1 2">DSM 19938</strain>
    </source>
</reference>
<dbReference type="Proteomes" id="UP000199532">
    <property type="component" value="Unassembled WGS sequence"/>
</dbReference>
<proteinExistence type="predicted"/>
<gene>
    <name evidence="1" type="ORF">SAMN04487995_1363</name>
</gene>
<sequence>MKIRIQGNSIRIRLSKSEVNQLVKEGVVEEKTSFLNSSFGYCLKSIAGITELSASYEADQIIMFVPEELLESWPTNSVVGFEAHMPISETDSLYLLLEKDFKCLDNTSEDQSDNFENPNKTC</sequence>
<keyword evidence="2" id="KW-1185">Reference proteome</keyword>
<evidence type="ECO:0000313" key="1">
    <source>
        <dbReference type="EMBL" id="SEI56096.1"/>
    </source>
</evidence>
<name>A0A1H6RNN8_9BACT</name>
<dbReference type="InterPro" id="IPR053825">
    <property type="entry name" value="DUF7009"/>
</dbReference>
<dbReference type="AlphaFoldDB" id="A0A1H6RNN8"/>
<dbReference type="Pfam" id="PF22668">
    <property type="entry name" value="DUF7009"/>
    <property type="match status" value="1"/>
</dbReference>
<dbReference type="EMBL" id="FNXY01000002">
    <property type="protein sequence ID" value="SEI56096.1"/>
    <property type="molecule type" value="Genomic_DNA"/>
</dbReference>
<protein>
    <submittedName>
        <fullName evidence="1">Uncharacterized protein</fullName>
    </submittedName>
</protein>
<accession>A0A1H6RNN8</accession>
<dbReference type="OrthoDB" id="7060517at2"/>
<evidence type="ECO:0000313" key="2">
    <source>
        <dbReference type="Proteomes" id="UP000199532"/>
    </source>
</evidence>
<dbReference type="RefSeq" id="WP_090333726.1">
    <property type="nucleotide sequence ID" value="NZ_FNXY01000002.1"/>
</dbReference>
<dbReference type="STRING" id="408657.SAMN04487995_1363"/>
<organism evidence="1 2">
    <name type="scientific">Dyadobacter koreensis</name>
    <dbReference type="NCBI Taxonomy" id="408657"/>
    <lineage>
        <taxon>Bacteria</taxon>
        <taxon>Pseudomonadati</taxon>
        <taxon>Bacteroidota</taxon>
        <taxon>Cytophagia</taxon>
        <taxon>Cytophagales</taxon>
        <taxon>Spirosomataceae</taxon>
        <taxon>Dyadobacter</taxon>
    </lineage>
</organism>